<gene>
    <name evidence="1" type="ORF">O6H91_22G042800</name>
</gene>
<accession>A0ACC2AF64</accession>
<sequence>MLVSQLPGTDLDSDGAGCYGASATHKGRGVSKSSKVVSCFGLENFDHSFVGYKDVKENSPSNSSHVCKYCMKEFPSGRALGGHMRAHGSLSFQSEAAVAAWKTKLESGSHKEQISSSGRQGSHIASAHEMEGNSEHALSCSAFPEDSPASSLYLPREKHTGSTRSIVKVIRSEEDESLKSSDGDPDAREDEDEASVKGSGSSVMNYSSDLEGAEYGGHISNASDTEFLSGKELNMHDKPHQLYTLRRNPKPSKRFEEQEYAMEMALAAARKSGSFMETIQKGYACTECGRDFVSSKALFGHMRCHPEREWRGIHRPKREHNAIDSEMKQQQSSSSSQWQNSPSQSGNRMIQYDSDNESDAESIEAAYLNGEFKSNRQMWMKGKRSKRSRQTVRPFQAVADHKSELGLLNTAPGVKEDRDMADCLVMLAYAGKVQEELEPAKKRSIVGISKDREAGKQSQSGSEGEEGQSQDKSDWNRSINSPKISREEISQFEEIDEASEDQEAMELETGDGDDDGNGKSKYECTSCKRIFKSHQALGGHRASHKKVKGCFAIAHASEWGPDGPEEDFIDEDLQNAKPNSQIDPHRHPIHADSEDNARAKHSKKSKSVLVKRIKLHECSICHRIFPTGQALGGHKRCHWGGTTSSEISNPQSSSQKQQMARFQKTKNGREELLDLNLPAPEKEADDFTLDFRVTSIPNHIPHLTTKSTSKDNTMAEYWPHRLILPAHGAHLMDSSTSTEDMLARTASSCNEALEASREVASASQGFQFGDQADSSAFNSWMQHNICDQVSTSIANLSNHQRTYTGTMASIGGLTPISA</sequence>
<evidence type="ECO:0000313" key="1">
    <source>
        <dbReference type="EMBL" id="KAJ7516095.1"/>
    </source>
</evidence>
<proteinExistence type="predicted"/>
<dbReference type="EMBL" id="CM055113">
    <property type="protein sequence ID" value="KAJ7516095.1"/>
    <property type="molecule type" value="Genomic_DNA"/>
</dbReference>
<dbReference type="Proteomes" id="UP001162992">
    <property type="component" value="Chromosome 22"/>
</dbReference>
<reference evidence="2" key="1">
    <citation type="journal article" date="2024" name="Proc. Natl. Acad. Sci. U.S.A.">
        <title>Extraordinary preservation of gene collinearity over three hundred million years revealed in homosporous lycophytes.</title>
        <authorList>
            <person name="Li C."/>
            <person name="Wickell D."/>
            <person name="Kuo L.Y."/>
            <person name="Chen X."/>
            <person name="Nie B."/>
            <person name="Liao X."/>
            <person name="Peng D."/>
            <person name="Ji J."/>
            <person name="Jenkins J."/>
            <person name="Williams M."/>
            <person name="Shu S."/>
            <person name="Plott C."/>
            <person name="Barry K."/>
            <person name="Rajasekar S."/>
            <person name="Grimwood J."/>
            <person name="Han X."/>
            <person name="Sun S."/>
            <person name="Hou Z."/>
            <person name="He W."/>
            <person name="Dai G."/>
            <person name="Sun C."/>
            <person name="Schmutz J."/>
            <person name="Leebens-Mack J.H."/>
            <person name="Li F.W."/>
            <person name="Wang L."/>
        </authorList>
    </citation>
    <scope>NUCLEOTIDE SEQUENCE [LARGE SCALE GENOMIC DNA]</scope>
    <source>
        <strain evidence="2">cv. PW_Plant_1</strain>
    </source>
</reference>
<comment type="caution">
    <text evidence="1">The sequence shown here is derived from an EMBL/GenBank/DDBJ whole genome shotgun (WGS) entry which is preliminary data.</text>
</comment>
<protein>
    <submittedName>
        <fullName evidence="1">Uncharacterized protein</fullName>
    </submittedName>
</protein>
<keyword evidence="2" id="KW-1185">Reference proteome</keyword>
<organism evidence="1 2">
    <name type="scientific">Diphasiastrum complanatum</name>
    <name type="common">Issler's clubmoss</name>
    <name type="synonym">Lycopodium complanatum</name>
    <dbReference type="NCBI Taxonomy" id="34168"/>
    <lineage>
        <taxon>Eukaryota</taxon>
        <taxon>Viridiplantae</taxon>
        <taxon>Streptophyta</taxon>
        <taxon>Embryophyta</taxon>
        <taxon>Tracheophyta</taxon>
        <taxon>Lycopodiopsida</taxon>
        <taxon>Lycopodiales</taxon>
        <taxon>Lycopodiaceae</taxon>
        <taxon>Lycopodioideae</taxon>
        <taxon>Diphasiastrum</taxon>
    </lineage>
</organism>
<evidence type="ECO:0000313" key="2">
    <source>
        <dbReference type="Proteomes" id="UP001162992"/>
    </source>
</evidence>
<name>A0ACC2AF64_DIPCM</name>